<reference evidence="7" key="1">
    <citation type="submission" date="2020-05" db="EMBL/GenBank/DDBJ databases">
        <authorList>
            <person name="Chiriac C."/>
            <person name="Salcher M."/>
            <person name="Ghai R."/>
            <person name="Kavagutti S V."/>
        </authorList>
    </citation>
    <scope>NUCLEOTIDE SEQUENCE</scope>
</reference>
<feature type="transmembrane region" description="Helical" evidence="5">
    <location>
        <begin position="69"/>
        <end position="87"/>
    </location>
</feature>
<evidence type="ECO:0000259" key="6">
    <source>
        <dbReference type="Pfam" id="PF01545"/>
    </source>
</evidence>
<evidence type="ECO:0000256" key="5">
    <source>
        <dbReference type="SAM" id="Phobius"/>
    </source>
</evidence>
<feature type="transmembrane region" description="Helical" evidence="5">
    <location>
        <begin position="43"/>
        <end position="62"/>
    </location>
</feature>
<feature type="transmembrane region" description="Helical" evidence="5">
    <location>
        <begin position="164"/>
        <end position="182"/>
    </location>
</feature>
<feature type="transmembrane region" description="Helical" evidence="5">
    <location>
        <begin position="12"/>
        <end position="37"/>
    </location>
</feature>
<evidence type="ECO:0000313" key="7">
    <source>
        <dbReference type="EMBL" id="CAB4677993.1"/>
    </source>
</evidence>
<comment type="subcellular location">
    <subcellularLocation>
        <location evidence="1">Membrane</location>
        <topology evidence="1">Multi-pass membrane protein</topology>
    </subcellularLocation>
</comment>
<keyword evidence="3 5" id="KW-1133">Transmembrane helix</keyword>
<gene>
    <name evidence="7" type="ORF">UFOPK2362_00171</name>
</gene>
<feature type="transmembrane region" description="Helical" evidence="5">
    <location>
        <begin position="141"/>
        <end position="158"/>
    </location>
</feature>
<dbReference type="EMBL" id="CAEZXI010000008">
    <property type="protein sequence ID" value="CAB4677993.1"/>
    <property type="molecule type" value="Genomic_DNA"/>
</dbReference>
<name>A0A6J6N093_9ZZZZ</name>
<evidence type="ECO:0000256" key="4">
    <source>
        <dbReference type="ARBA" id="ARBA00023136"/>
    </source>
</evidence>
<dbReference type="InterPro" id="IPR027469">
    <property type="entry name" value="Cation_efflux_TMD_sf"/>
</dbReference>
<protein>
    <submittedName>
        <fullName evidence="7">Unannotated protein</fullName>
    </submittedName>
</protein>
<sequence length="188" mass="20573">MKLDSLRKTVAIVAILNLLYFVVEFTFAQVFGSLALLSDSLDFLEDASINLLIFIAFAWSIAARKALSYFLALLLLMPGVLFIYSAISRLNEPVVPNGAGMSIIGIGALMINVYCAYILARHKSDEGGLAKAAYLSARNDAFANILIICAGVLTFFWRSQIPDLLIGVAIFVMNFDAAVQVINSQRRK</sequence>
<feature type="transmembrane region" description="Helical" evidence="5">
    <location>
        <begin position="99"/>
        <end position="120"/>
    </location>
</feature>
<dbReference type="Gene3D" id="1.20.1510.10">
    <property type="entry name" value="Cation efflux protein transmembrane domain"/>
    <property type="match status" value="1"/>
</dbReference>
<evidence type="ECO:0000256" key="2">
    <source>
        <dbReference type="ARBA" id="ARBA00022692"/>
    </source>
</evidence>
<dbReference type="Pfam" id="PF01545">
    <property type="entry name" value="Cation_efflux"/>
    <property type="match status" value="1"/>
</dbReference>
<organism evidence="7">
    <name type="scientific">freshwater metagenome</name>
    <dbReference type="NCBI Taxonomy" id="449393"/>
    <lineage>
        <taxon>unclassified sequences</taxon>
        <taxon>metagenomes</taxon>
        <taxon>ecological metagenomes</taxon>
    </lineage>
</organism>
<dbReference type="GO" id="GO:0008324">
    <property type="term" value="F:monoatomic cation transmembrane transporter activity"/>
    <property type="evidence" value="ECO:0007669"/>
    <property type="project" value="InterPro"/>
</dbReference>
<proteinExistence type="predicted"/>
<dbReference type="AlphaFoldDB" id="A0A6J6N093"/>
<keyword evidence="4 5" id="KW-0472">Membrane</keyword>
<dbReference type="SUPFAM" id="SSF161111">
    <property type="entry name" value="Cation efflux protein transmembrane domain-like"/>
    <property type="match status" value="1"/>
</dbReference>
<accession>A0A6J6N093</accession>
<evidence type="ECO:0000256" key="1">
    <source>
        <dbReference type="ARBA" id="ARBA00004141"/>
    </source>
</evidence>
<evidence type="ECO:0000256" key="3">
    <source>
        <dbReference type="ARBA" id="ARBA00022989"/>
    </source>
</evidence>
<feature type="domain" description="Cation efflux protein transmembrane" evidence="6">
    <location>
        <begin position="11"/>
        <end position="182"/>
    </location>
</feature>
<keyword evidence="2 5" id="KW-0812">Transmembrane</keyword>
<dbReference type="InterPro" id="IPR058533">
    <property type="entry name" value="Cation_efflux_TM"/>
</dbReference>
<dbReference type="GO" id="GO:0016020">
    <property type="term" value="C:membrane"/>
    <property type="evidence" value="ECO:0007669"/>
    <property type="project" value="UniProtKB-SubCell"/>
</dbReference>